<dbReference type="InterPro" id="IPR001962">
    <property type="entry name" value="Asn_synthase"/>
</dbReference>
<dbReference type="InterPro" id="IPR029055">
    <property type="entry name" value="Ntn_hydrolases_N"/>
</dbReference>
<dbReference type="GO" id="GO:0005829">
    <property type="term" value="C:cytosol"/>
    <property type="evidence" value="ECO:0007669"/>
    <property type="project" value="TreeGrafter"/>
</dbReference>
<dbReference type="GO" id="GO:0006529">
    <property type="term" value="P:asparagine biosynthetic process"/>
    <property type="evidence" value="ECO:0007669"/>
    <property type="project" value="UniProtKB-KW"/>
</dbReference>
<dbReference type="PANTHER" id="PTHR43284">
    <property type="entry name" value="ASPARAGINE SYNTHETASE (GLUTAMINE-HYDROLYZING)"/>
    <property type="match status" value="1"/>
</dbReference>
<dbReference type="Pfam" id="PF13537">
    <property type="entry name" value="GATase_7"/>
    <property type="match status" value="1"/>
</dbReference>
<evidence type="ECO:0000256" key="4">
    <source>
        <dbReference type="ARBA" id="ARBA00022741"/>
    </source>
</evidence>
<evidence type="ECO:0000256" key="1">
    <source>
        <dbReference type="ARBA" id="ARBA00005187"/>
    </source>
</evidence>
<dbReference type="SUPFAM" id="SSF52402">
    <property type="entry name" value="Adenine nucleotide alpha hydrolases-like"/>
    <property type="match status" value="1"/>
</dbReference>
<dbReference type="CDD" id="cd00712">
    <property type="entry name" value="AsnB"/>
    <property type="match status" value="1"/>
</dbReference>
<dbReference type="InterPro" id="IPR006426">
    <property type="entry name" value="Asn_synth_AEB"/>
</dbReference>
<dbReference type="Proteomes" id="UP000243180">
    <property type="component" value="Chromosome"/>
</dbReference>
<dbReference type="RefSeq" id="WP_096360807.1">
    <property type="nucleotide sequence ID" value="NZ_AP014879.1"/>
</dbReference>
<comment type="pathway">
    <text evidence="1">Amino-acid biosynthesis; L-asparagine biosynthesis; L-asparagine from L-aspartate (L-Gln route): step 1/1.</text>
</comment>
<dbReference type="Gene3D" id="3.40.50.620">
    <property type="entry name" value="HUPs"/>
    <property type="match status" value="1"/>
</dbReference>
<feature type="active site" description="For GATase activity" evidence="8">
    <location>
        <position position="2"/>
    </location>
</feature>
<reference evidence="12 13" key="1">
    <citation type="submission" date="2015-05" db="EMBL/GenBank/DDBJ databases">
        <title>Complete genome sequence of a sulfur-oxidizing gammaproteobacterium strain HA5.</title>
        <authorList>
            <person name="Miura A."/>
            <person name="Kojima H."/>
            <person name="Fukui M."/>
        </authorList>
    </citation>
    <scope>NUCLEOTIDE SEQUENCE [LARGE SCALE GENOMIC DNA]</scope>
    <source>
        <strain evidence="12 13">HA5</strain>
    </source>
</reference>
<dbReference type="PANTHER" id="PTHR43284:SF1">
    <property type="entry name" value="ASPARAGINE SYNTHETASE"/>
    <property type="match status" value="1"/>
</dbReference>
<dbReference type="InParanoid" id="A0A1B4XGT3"/>
<feature type="site" description="Important for beta-aspartyl-AMP intermediate formation" evidence="10">
    <location>
        <position position="363"/>
    </location>
</feature>
<organism evidence="12 13">
    <name type="scientific">Sulfuricaulis limicola</name>
    <dbReference type="NCBI Taxonomy" id="1620215"/>
    <lineage>
        <taxon>Bacteria</taxon>
        <taxon>Pseudomonadati</taxon>
        <taxon>Pseudomonadota</taxon>
        <taxon>Gammaproteobacteria</taxon>
        <taxon>Acidiferrobacterales</taxon>
        <taxon>Acidiferrobacteraceae</taxon>
        <taxon>Sulfuricaulis</taxon>
    </lineage>
</organism>
<dbReference type="InterPro" id="IPR014729">
    <property type="entry name" value="Rossmann-like_a/b/a_fold"/>
</dbReference>
<keyword evidence="4 9" id="KW-0547">Nucleotide-binding</keyword>
<keyword evidence="8" id="KW-0028">Amino-acid biosynthesis</keyword>
<feature type="binding site" evidence="9">
    <location>
        <position position="287"/>
    </location>
    <ligand>
        <name>ATP</name>
        <dbReference type="ChEBI" id="CHEBI:30616"/>
    </ligand>
</feature>
<dbReference type="PROSITE" id="PS51278">
    <property type="entry name" value="GATASE_TYPE_2"/>
    <property type="match status" value="1"/>
</dbReference>
<feature type="binding site" evidence="9">
    <location>
        <position position="99"/>
    </location>
    <ligand>
        <name>L-glutamine</name>
        <dbReference type="ChEBI" id="CHEBI:58359"/>
    </ligand>
</feature>
<dbReference type="SUPFAM" id="SSF56235">
    <property type="entry name" value="N-terminal nucleophile aminohydrolases (Ntn hydrolases)"/>
    <property type="match status" value="1"/>
</dbReference>
<protein>
    <recommendedName>
        <fullName evidence="3">asparagine synthase (glutamine-hydrolyzing)</fullName>
        <ecNumber evidence="3">6.3.5.4</ecNumber>
    </recommendedName>
</protein>
<dbReference type="AlphaFoldDB" id="A0A1B4XGT3"/>
<dbReference type="InterPro" id="IPR033738">
    <property type="entry name" value="AsnB_N"/>
</dbReference>
<dbReference type="Gene3D" id="3.60.20.10">
    <property type="entry name" value="Glutamine Phosphoribosylpyrophosphate, subunit 1, domain 1"/>
    <property type="match status" value="1"/>
</dbReference>
<name>A0A1B4XGT3_9GAMM</name>
<dbReference type="InterPro" id="IPR017932">
    <property type="entry name" value="GATase_2_dom"/>
</dbReference>
<dbReference type="InterPro" id="IPR051786">
    <property type="entry name" value="ASN_synthetase/amidase"/>
</dbReference>
<dbReference type="EMBL" id="AP014879">
    <property type="protein sequence ID" value="BAV34014.1"/>
    <property type="molecule type" value="Genomic_DNA"/>
</dbReference>
<gene>
    <name evidence="12" type="ORF">SCL_1711</name>
</gene>
<dbReference type="GO" id="GO:0005524">
    <property type="term" value="F:ATP binding"/>
    <property type="evidence" value="ECO:0007669"/>
    <property type="project" value="UniProtKB-KW"/>
</dbReference>
<dbReference type="PIRSF" id="PIRSF001589">
    <property type="entry name" value="Asn_synthetase_glu-h"/>
    <property type="match status" value="1"/>
</dbReference>
<evidence type="ECO:0000256" key="10">
    <source>
        <dbReference type="PIRSR" id="PIRSR001589-3"/>
    </source>
</evidence>
<dbReference type="OrthoDB" id="9763290at2"/>
<dbReference type="Pfam" id="PF00733">
    <property type="entry name" value="Asn_synthase"/>
    <property type="match status" value="1"/>
</dbReference>
<proteinExistence type="inferred from homology"/>
<comment type="catalytic activity">
    <reaction evidence="7">
        <text>L-aspartate + L-glutamine + ATP + H2O = L-asparagine + L-glutamate + AMP + diphosphate + H(+)</text>
        <dbReference type="Rhea" id="RHEA:12228"/>
        <dbReference type="ChEBI" id="CHEBI:15377"/>
        <dbReference type="ChEBI" id="CHEBI:15378"/>
        <dbReference type="ChEBI" id="CHEBI:29985"/>
        <dbReference type="ChEBI" id="CHEBI:29991"/>
        <dbReference type="ChEBI" id="CHEBI:30616"/>
        <dbReference type="ChEBI" id="CHEBI:33019"/>
        <dbReference type="ChEBI" id="CHEBI:58048"/>
        <dbReference type="ChEBI" id="CHEBI:58359"/>
        <dbReference type="ChEBI" id="CHEBI:456215"/>
        <dbReference type="EC" id="6.3.5.4"/>
    </reaction>
</comment>
<dbReference type="KEGG" id="slim:SCL_1711"/>
<feature type="domain" description="Glutamine amidotransferase type-2" evidence="11">
    <location>
        <begin position="2"/>
        <end position="212"/>
    </location>
</feature>
<evidence type="ECO:0000313" key="12">
    <source>
        <dbReference type="EMBL" id="BAV34014.1"/>
    </source>
</evidence>
<dbReference type="FunCoup" id="A0A1B4XGT3">
    <property type="interactions" value="474"/>
</dbReference>
<dbReference type="EC" id="6.3.5.4" evidence="3"/>
<sequence>MCGIAGIVAPKGFSVDKALLERMTRSMAHRGPDDQGVFVHENVGLGHRRLSIIDLSSGHQPLFNEDGTVVVVYNGEIYNFRELKAELEARGHVFRTHCDTEVIVHAYEQWGADCPNKFRGMFAFAIFDRNTGDVFLCRDRVGVKPLYFAVEDGRLLFASEIKAILPALARRPGINLSRLDFYVSLGYVPGDETLFAGIRKLLPGHTLTWKNGGMRIARYWDLANIKPLKISFDEARQRFEEMLLDCVRMRLMSDVPLGAFLSGGLDSSAIVACMSRISPDPVKTFTVGYSDDPDSSEFEYARIVAKHFKTEHHEFNLGAGDFFESLDLLLMHAEEPVVESAAVALYRISKLAREHAIVLLSGEGGDEILAGYPLHRLTRSVNRAHGILRMVPRSLLNRLGPVLAAGNEKRMKYWDWACQPLRERYQSISNDVTGSIKREMYHDALAPHLGTALRDYYVDLFDRLPAGHSDMARMAYADINSWLPEDLLLKADKMTMATSVELRVPLLDYQLMEFCVALPDDFRLNGHQGKYLMKKVMEKYLPHEIIYRKKRGFPVPIAKWFRTDLREKAREILLDPKSVGRHYFRKTYIENVLDKHATGSEDLSRRIFSLLTLELWHQKYIDT</sequence>
<evidence type="ECO:0000256" key="3">
    <source>
        <dbReference type="ARBA" id="ARBA00012737"/>
    </source>
</evidence>
<keyword evidence="6 8" id="KW-0315">Glutamine amidotransferase</keyword>
<keyword evidence="13" id="KW-1185">Reference proteome</keyword>
<evidence type="ECO:0000256" key="6">
    <source>
        <dbReference type="ARBA" id="ARBA00022962"/>
    </source>
</evidence>
<evidence type="ECO:0000256" key="7">
    <source>
        <dbReference type="ARBA" id="ARBA00048741"/>
    </source>
</evidence>
<evidence type="ECO:0000256" key="9">
    <source>
        <dbReference type="PIRSR" id="PIRSR001589-2"/>
    </source>
</evidence>
<keyword evidence="5 9" id="KW-0067">ATP-binding</keyword>
<evidence type="ECO:0000256" key="2">
    <source>
        <dbReference type="ARBA" id="ARBA00005752"/>
    </source>
</evidence>
<evidence type="ECO:0000256" key="8">
    <source>
        <dbReference type="PIRSR" id="PIRSR001589-1"/>
    </source>
</evidence>
<feature type="binding site" evidence="9">
    <location>
        <begin position="361"/>
        <end position="362"/>
    </location>
    <ligand>
        <name>ATP</name>
        <dbReference type="ChEBI" id="CHEBI:30616"/>
    </ligand>
</feature>
<accession>A0A1B4XGT3</accession>
<evidence type="ECO:0000256" key="5">
    <source>
        <dbReference type="ARBA" id="ARBA00022840"/>
    </source>
</evidence>
<evidence type="ECO:0000259" key="11">
    <source>
        <dbReference type="PROSITE" id="PS51278"/>
    </source>
</evidence>
<dbReference type="CDD" id="cd01991">
    <property type="entry name" value="Asn_synthase_B_C"/>
    <property type="match status" value="1"/>
</dbReference>
<comment type="similarity">
    <text evidence="2">Belongs to the asparagine synthetase family.</text>
</comment>
<keyword evidence="8" id="KW-0061">Asparagine biosynthesis</keyword>
<dbReference type="NCBIfam" id="TIGR01536">
    <property type="entry name" value="asn_synth_AEB"/>
    <property type="match status" value="1"/>
</dbReference>
<evidence type="ECO:0000313" key="13">
    <source>
        <dbReference type="Proteomes" id="UP000243180"/>
    </source>
</evidence>
<dbReference type="GO" id="GO:0004066">
    <property type="term" value="F:asparagine synthase (glutamine-hydrolyzing) activity"/>
    <property type="evidence" value="ECO:0007669"/>
    <property type="project" value="UniProtKB-EC"/>
</dbReference>